<dbReference type="InterPro" id="IPR036890">
    <property type="entry name" value="HATPase_C_sf"/>
</dbReference>
<keyword evidence="5" id="KW-1185">Reference proteome</keyword>
<dbReference type="InterPro" id="IPR003594">
    <property type="entry name" value="HATPase_dom"/>
</dbReference>
<keyword evidence="3" id="KW-0418">Kinase</keyword>
<dbReference type="EMBL" id="JAENSR010000002">
    <property type="protein sequence ID" value="MBK3459235.1"/>
    <property type="molecule type" value="Genomic_DNA"/>
</dbReference>
<reference evidence="2 5" key="2">
    <citation type="submission" date="2021-01" db="EMBL/GenBank/DDBJ databases">
        <title>Antibiotic resistance and phylogeny of Pseudomonas spp. isolated over three decades from chicken meat in the Norwegian food chain.</title>
        <authorList>
            <person name="Moen B."/>
        </authorList>
    </citation>
    <scope>NUCLEOTIDE SEQUENCE [LARGE SCALE GENOMIC DNA]</scope>
    <source>
        <strain evidence="2 5">MF6766</strain>
    </source>
</reference>
<evidence type="ECO:0000313" key="4">
    <source>
        <dbReference type="Proteomes" id="UP000408764"/>
    </source>
</evidence>
<keyword evidence="3" id="KW-0808">Transferase</keyword>
<sequence length="256" mass="28278">MRYMRDQISFYLIRMDFFHGLNVEGINEDARNSGGEPFKCVELIKVDDQEQAEAIASRLVQAMTGRPYDADADASEFDSCLQPIEYALKELLGNSLSHAKREGRARASVWVACQHFEDSDTVRIAIVDNGCGFLATLKTHEALKDRTHMNAIQVALIERVSCNRGPVLAYESESQNQGVGLTTTARIAEAAEGHLIIASGDACLHTASKSEFCLKNSPWAGVAIAFSCKRDKLPHVNIPSLLPQDDFVVDSEIRFD</sequence>
<proteinExistence type="predicted"/>
<dbReference type="Proteomes" id="UP000620382">
    <property type="component" value="Unassembled WGS sequence"/>
</dbReference>
<dbReference type="Pfam" id="PF02518">
    <property type="entry name" value="HATPase_c"/>
    <property type="match status" value="1"/>
</dbReference>
<reference evidence="3 4" key="1">
    <citation type="submission" date="2019-08" db="EMBL/GenBank/DDBJ databases">
        <title>Pseudomonas haemolytica sp. nov. isolated from raw milk and skim milk concentrate.</title>
        <authorList>
            <person name="Hofmann K."/>
            <person name="Huptas C."/>
            <person name="Doll E."/>
            <person name="Scherer S."/>
            <person name="Wenning M."/>
        </authorList>
    </citation>
    <scope>NUCLEOTIDE SEQUENCE [LARGE SCALE GENOMIC DNA]</scope>
    <source>
        <strain evidence="3 4">DSM 108987</strain>
    </source>
</reference>
<dbReference type="AlphaFoldDB" id="A0A5P1D7Z3"/>
<evidence type="ECO:0000313" key="2">
    <source>
        <dbReference type="EMBL" id="MBK3459235.1"/>
    </source>
</evidence>
<dbReference type="SUPFAM" id="SSF55874">
    <property type="entry name" value="ATPase domain of HSP90 chaperone/DNA topoisomerase II/histidine kinase"/>
    <property type="match status" value="1"/>
</dbReference>
<gene>
    <name evidence="3" type="ORF">FRT59_02520</name>
    <name evidence="2" type="ORF">JJD71_09170</name>
</gene>
<evidence type="ECO:0000313" key="5">
    <source>
        <dbReference type="Proteomes" id="UP000620382"/>
    </source>
</evidence>
<feature type="domain" description="Histidine kinase/HSP90-like ATPase" evidence="1">
    <location>
        <begin position="84"/>
        <end position="200"/>
    </location>
</feature>
<organism evidence="3 4">
    <name type="scientific">Pseudomonas haemolytica</name>
    <dbReference type="NCBI Taxonomy" id="2600065"/>
    <lineage>
        <taxon>Bacteria</taxon>
        <taxon>Pseudomonadati</taxon>
        <taxon>Pseudomonadota</taxon>
        <taxon>Gammaproteobacteria</taxon>
        <taxon>Pseudomonadales</taxon>
        <taxon>Pseudomonadaceae</taxon>
        <taxon>Pseudomonas</taxon>
    </lineage>
</organism>
<dbReference type="Gene3D" id="3.30.565.10">
    <property type="entry name" value="Histidine kinase-like ATPase, C-terminal domain"/>
    <property type="match status" value="1"/>
</dbReference>
<evidence type="ECO:0000259" key="1">
    <source>
        <dbReference type="Pfam" id="PF02518"/>
    </source>
</evidence>
<dbReference type="GO" id="GO:0016301">
    <property type="term" value="F:kinase activity"/>
    <property type="evidence" value="ECO:0007669"/>
    <property type="project" value="UniProtKB-KW"/>
</dbReference>
<accession>A0A5P1D7Z3</accession>
<protein>
    <submittedName>
        <fullName evidence="3">Sensor histidine kinase</fullName>
    </submittedName>
</protein>
<name>A0A5P1D7Z3_9PSED</name>
<comment type="caution">
    <text evidence="3">The sequence shown here is derived from an EMBL/GenBank/DDBJ whole genome shotgun (WGS) entry which is preliminary data.</text>
</comment>
<dbReference type="Proteomes" id="UP000408764">
    <property type="component" value="Unassembled WGS sequence"/>
</dbReference>
<dbReference type="EMBL" id="VOIW01000001">
    <property type="protein sequence ID" value="MRJ35849.1"/>
    <property type="molecule type" value="Genomic_DNA"/>
</dbReference>
<evidence type="ECO:0000313" key="3">
    <source>
        <dbReference type="EMBL" id="MRJ35849.1"/>
    </source>
</evidence>